<name>A0ABV7D858_9PROT</name>
<feature type="transmembrane region" description="Helical" evidence="6">
    <location>
        <begin position="288"/>
        <end position="307"/>
    </location>
</feature>
<keyword evidence="3 6" id="KW-0812">Transmembrane</keyword>
<dbReference type="RefSeq" id="WP_194213503.1">
    <property type="nucleotide sequence ID" value="NZ_CP061205.1"/>
</dbReference>
<keyword evidence="4 6" id="KW-1133">Transmembrane helix</keyword>
<dbReference type="Proteomes" id="UP001595444">
    <property type="component" value="Unassembled WGS sequence"/>
</dbReference>
<dbReference type="SUPFAM" id="SSF103473">
    <property type="entry name" value="MFS general substrate transporter"/>
    <property type="match status" value="1"/>
</dbReference>
<dbReference type="PANTHER" id="PTHR23505">
    <property type="entry name" value="SPINSTER"/>
    <property type="match status" value="1"/>
</dbReference>
<keyword evidence="5 6" id="KW-0472">Membrane</keyword>
<keyword evidence="2" id="KW-0813">Transport</keyword>
<dbReference type="Gene3D" id="1.20.1250.20">
    <property type="entry name" value="MFS general substrate transporter like domains"/>
    <property type="match status" value="1"/>
</dbReference>
<protein>
    <submittedName>
        <fullName evidence="8">Spinster family MFS transporter</fullName>
    </submittedName>
</protein>
<accession>A0ABV7D858</accession>
<feature type="transmembrane region" description="Helical" evidence="6">
    <location>
        <begin position="313"/>
        <end position="335"/>
    </location>
</feature>
<dbReference type="InterPro" id="IPR011701">
    <property type="entry name" value="MFS"/>
</dbReference>
<sequence>MNKKTEAGSRNWALFLLFSVSVLNLFDRHVINILAQDIKTDLDITDTELGLLTGTAFGIFYSILGIPLGRLADRVNRVRLISAALMLWSCFTALSGFAVNFTQLFLARMGVGVGEAGSHPASTTLVPDFFPEKTRGTAMSILLLGAPIGSFLGMFLGGMAGAAWGWRAAFIAAGIPGIILAVIILLTLRDPRAVSGTRPEPPSLKASLLVLWQTQHLRFLAVFLACATFTVYAGGAWLPAFFIRVHGIATAEIGIYTGFAIGLGGGIGVLGGGFICDYFRAKVKYVEFKVLFGATILCIPCLLVTLFTAHFMLAVVAMFAFNICVFAYLSPAVTLIQREAPAEVRALAVAISVSIANISSLTFGLPFVGFMSDKFAPTVGVFSIAYALSVSILLVTFFGLTFLYMSFEKNKHSDALS</sequence>
<feature type="transmembrane region" description="Helical" evidence="6">
    <location>
        <begin position="138"/>
        <end position="162"/>
    </location>
</feature>
<dbReference type="PANTHER" id="PTHR23505:SF79">
    <property type="entry name" value="PROTEIN SPINSTER"/>
    <property type="match status" value="1"/>
</dbReference>
<reference evidence="9" key="1">
    <citation type="journal article" date="2019" name="Int. J. Syst. Evol. Microbiol.">
        <title>The Global Catalogue of Microorganisms (GCM) 10K type strain sequencing project: providing services to taxonomists for standard genome sequencing and annotation.</title>
        <authorList>
            <consortium name="The Broad Institute Genomics Platform"/>
            <consortium name="The Broad Institute Genome Sequencing Center for Infectious Disease"/>
            <person name="Wu L."/>
            <person name="Ma J."/>
        </authorList>
    </citation>
    <scope>NUCLEOTIDE SEQUENCE [LARGE SCALE GENOMIC DNA]</scope>
    <source>
        <strain evidence="9">KCTC 62164</strain>
    </source>
</reference>
<feature type="transmembrane region" description="Helical" evidence="6">
    <location>
        <begin position="51"/>
        <end position="68"/>
    </location>
</feature>
<dbReference type="CDD" id="cd17328">
    <property type="entry name" value="MFS_spinster_like"/>
    <property type="match status" value="1"/>
</dbReference>
<dbReference type="PROSITE" id="PS50850">
    <property type="entry name" value="MFS"/>
    <property type="match status" value="1"/>
</dbReference>
<comment type="subcellular location">
    <subcellularLocation>
        <location evidence="1">Membrane</location>
        <topology evidence="1">Multi-pass membrane protein</topology>
    </subcellularLocation>
</comment>
<dbReference type="EMBL" id="JBHRSL010000010">
    <property type="protein sequence ID" value="MFC3052860.1"/>
    <property type="molecule type" value="Genomic_DNA"/>
</dbReference>
<feature type="transmembrane region" description="Helical" evidence="6">
    <location>
        <begin position="255"/>
        <end position="276"/>
    </location>
</feature>
<evidence type="ECO:0000259" key="7">
    <source>
        <dbReference type="PROSITE" id="PS50850"/>
    </source>
</evidence>
<comment type="caution">
    <text evidence="8">The sequence shown here is derived from an EMBL/GenBank/DDBJ whole genome shotgun (WGS) entry which is preliminary data.</text>
</comment>
<evidence type="ECO:0000256" key="5">
    <source>
        <dbReference type="ARBA" id="ARBA00023136"/>
    </source>
</evidence>
<evidence type="ECO:0000256" key="3">
    <source>
        <dbReference type="ARBA" id="ARBA00022692"/>
    </source>
</evidence>
<feature type="transmembrane region" description="Helical" evidence="6">
    <location>
        <begin position="347"/>
        <end position="372"/>
    </location>
</feature>
<feature type="transmembrane region" description="Helical" evidence="6">
    <location>
        <begin position="219"/>
        <end position="243"/>
    </location>
</feature>
<dbReference type="InterPro" id="IPR036259">
    <property type="entry name" value="MFS_trans_sf"/>
</dbReference>
<feature type="transmembrane region" description="Helical" evidence="6">
    <location>
        <begin position="168"/>
        <end position="188"/>
    </location>
</feature>
<dbReference type="Pfam" id="PF07690">
    <property type="entry name" value="MFS_1"/>
    <property type="match status" value="1"/>
</dbReference>
<evidence type="ECO:0000256" key="2">
    <source>
        <dbReference type="ARBA" id="ARBA00022448"/>
    </source>
</evidence>
<keyword evidence="9" id="KW-1185">Reference proteome</keyword>
<dbReference type="InterPro" id="IPR044770">
    <property type="entry name" value="MFS_spinster-like"/>
</dbReference>
<evidence type="ECO:0000256" key="4">
    <source>
        <dbReference type="ARBA" id="ARBA00022989"/>
    </source>
</evidence>
<evidence type="ECO:0000313" key="8">
    <source>
        <dbReference type="EMBL" id="MFC3052860.1"/>
    </source>
</evidence>
<evidence type="ECO:0000256" key="6">
    <source>
        <dbReference type="SAM" id="Phobius"/>
    </source>
</evidence>
<gene>
    <name evidence="8" type="ORF">ACFOKA_13175</name>
</gene>
<feature type="domain" description="Major facilitator superfamily (MFS) profile" evidence="7">
    <location>
        <begin position="13"/>
        <end position="404"/>
    </location>
</feature>
<organism evidence="8 9">
    <name type="scientific">Kordiimonas pumila</name>
    <dbReference type="NCBI Taxonomy" id="2161677"/>
    <lineage>
        <taxon>Bacteria</taxon>
        <taxon>Pseudomonadati</taxon>
        <taxon>Pseudomonadota</taxon>
        <taxon>Alphaproteobacteria</taxon>
        <taxon>Kordiimonadales</taxon>
        <taxon>Kordiimonadaceae</taxon>
        <taxon>Kordiimonas</taxon>
    </lineage>
</organism>
<evidence type="ECO:0000313" key="9">
    <source>
        <dbReference type="Proteomes" id="UP001595444"/>
    </source>
</evidence>
<evidence type="ECO:0000256" key="1">
    <source>
        <dbReference type="ARBA" id="ARBA00004141"/>
    </source>
</evidence>
<proteinExistence type="predicted"/>
<dbReference type="InterPro" id="IPR020846">
    <property type="entry name" value="MFS_dom"/>
</dbReference>
<feature type="transmembrane region" description="Helical" evidence="6">
    <location>
        <begin position="384"/>
        <end position="407"/>
    </location>
</feature>